<organism evidence="3 4">
    <name type="scientific">Herbidospora galbida</name>
    <dbReference type="NCBI Taxonomy" id="2575442"/>
    <lineage>
        <taxon>Bacteria</taxon>
        <taxon>Bacillati</taxon>
        <taxon>Actinomycetota</taxon>
        <taxon>Actinomycetes</taxon>
        <taxon>Streptosporangiales</taxon>
        <taxon>Streptosporangiaceae</taxon>
        <taxon>Herbidospora</taxon>
    </lineage>
</organism>
<dbReference type="Gene3D" id="2.160.20.80">
    <property type="entry name" value="E3 ubiquitin-protein ligase SopA"/>
    <property type="match status" value="1"/>
</dbReference>
<keyword evidence="2" id="KW-0472">Membrane</keyword>
<dbReference type="PANTHER" id="PTHR14136">
    <property type="entry name" value="BTB_POZ DOMAIN-CONTAINING PROTEIN KCTD9"/>
    <property type="match status" value="1"/>
</dbReference>
<feature type="transmembrane region" description="Helical" evidence="2">
    <location>
        <begin position="111"/>
        <end position="127"/>
    </location>
</feature>
<gene>
    <name evidence="3" type="ORF">FDA94_15395</name>
</gene>
<sequence>MPSMQDSDGDAAPPSRHMPSPPSTSPRRITRSFRNLRRPARASLEAPLPRHRRPLLRRILVILAVPPTAILLWFWVFFASGYGGWFTVFVVSVCMIYVYLSRNAQPRVRNAIRVAVFILVALDVLASREGYQIGTLIGLNGHGPKSAVVAGVAVFALAIAVGRGIYIRWQRSAMIPITAPTPRELEVTLTPKERVELLTSQRQTALGAITSLGVALSVLFTAGGLIYSGLTWETSKETQITDRYTKAVEQLSSEIVEVRLGGLYALNRIAIDSEKDTSTIQNVMAAFVRNRDFCKQKIGDDPCAPLNLKGRLAAGIERISVPADVRAALELACSLQPPALEDNVYYVPINLAGVRFREADLLDASLRGADFTRADLASADLGNADLTSADMSEANLTNTNLNNAFLTNAILFEADLASADLTNAHLTDAILTDADLADAVLMGADLAGAYLAGADLKGANLKDADLKGVNLEGADLRNLKGLTVDQIKKVAVTDADTIF</sequence>
<feature type="region of interest" description="Disordered" evidence="1">
    <location>
        <begin position="1"/>
        <end position="31"/>
    </location>
</feature>
<dbReference type="SUPFAM" id="SSF141571">
    <property type="entry name" value="Pentapeptide repeat-like"/>
    <property type="match status" value="1"/>
</dbReference>
<keyword evidence="4" id="KW-1185">Reference proteome</keyword>
<dbReference type="PANTHER" id="PTHR14136:SF17">
    <property type="entry name" value="BTB_POZ DOMAIN-CONTAINING PROTEIN KCTD9"/>
    <property type="match status" value="1"/>
</dbReference>
<feature type="transmembrane region" description="Helical" evidence="2">
    <location>
        <begin position="204"/>
        <end position="227"/>
    </location>
</feature>
<dbReference type="OrthoDB" id="4563217at2"/>
<dbReference type="AlphaFoldDB" id="A0A4U3MF97"/>
<protein>
    <submittedName>
        <fullName evidence="3">Pentapeptide repeat-containing protein</fullName>
    </submittedName>
</protein>
<name>A0A4U3MF97_9ACTN</name>
<feature type="transmembrane region" description="Helical" evidence="2">
    <location>
        <begin position="82"/>
        <end position="99"/>
    </location>
</feature>
<proteinExistence type="predicted"/>
<evidence type="ECO:0000256" key="2">
    <source>
        <dbReference type="SAM" id="Phobius"/>
    </source>
</evidence>
<feature type="transmembrane region" description="Helical" evidence="2">
    <location>
        <begin position="59"/>
        <end position="76"/>
    </location>
</feature>
<accession>A0A4U3MF97</accession>
<keyword evidence="2" id="KW-0812">Transmembrane</keyword>
<evidence type="ECO:0000256" key="1">
    <source>
        <dbReference type="SAM" id="MobiDB-lite"/>
    </source>
</evidence>
<dbReference type="EMBL" id="SZQA01000013">
    <property type="protein sequence ID" value="TKK87945.1"/>
    <property type="molecule type" value="Genomic_DNA"/>
</dbReference>
<keyword evidence="2" id="KW-1133">Transmembrane helix</keyword>
<comment type="caution">
    <text evidence="3">The sequence shown here is derived from an EMBL/GenBank/DDBJ whole genome shotgun (WGS) entry which is preliminary data.</text>
</comment>
<evidence type="ECO:0000313" key="3">
    <source>
        <dbReference type="EMBL" id="TKK87945.1"/>
    </source>
</evidence>
<feature type="transmembrane region" description="Helical" evidence="2">
    <location>
        <begin position="147"/>
        <end position="166"/>
    </location>
</feature>
<evidence type="ECO:0000313" key="4">
    <source>
        <dbReference type="Proteomes" id="UP000308705"/>
    </source>
</evidence>
<dbReference type="Pfam" id="PF00805">
    <property type="entry name" value="Pentapeptide"/>
    <property type="match status" value="3"/>
</dbReference>
<dbReference type="InterPro" id="IPR001646">
    <property type="entry name" value="5peptide_repeat"/>
</dbReference>
<dbReference type="InterPro" id="IPR051082">
    <property type="entry name" value="Pentapeptide-BTB/POZ_domain"/>
</dbReference>
<reference evidence="3 4" key="1">
    <citation type="submission" date="2019-04" db="EMBL/GenBank/DDBJ databases">
        <title>Herbidospora sp. NEAU-GS14.nov., a novel actinomycete isolated from soil.</title>
        <authorList>
            <person name="Han L."/>
        </authorList>
    </citation>
    <scope>NUCLEOTIDE SEQUENCE [LARGE SCALE GENOMIC DNA]</scope>
    <source>
        <strain evidence="3 4">NEAU-GS14</strain>
    </source>
</reference>
<dbReference type="Proteomes" id="UP000308705">
    <property type="component" value="Unassembled WGS sequence"/>
</dbReference>